<evidence type="ECO:0000313" key="2">
    <source>
        <dbReference type="EMBL" id="SMY08058.1"/>
    </source>
</evidence>
<keyword evidence="3" id="KW-1185">Reference proteome</keyword>
<protein>
    <recommendedName>
        <fullName evidence="1">DUF4365 domain-containing protein</fullName>
    </recommendedName>
</protein>
<feature type="domain" description="DUF4365" evidence="1">
    <location>
        <begin position="13"/>
        <end position="149"/>
    </location>
</feature>
<reference evidence="3" key="1">
    <citation type="submission" date="2017-05" db="EMBL/GenBank/DDBJ databases">
        <authorList>
            <person name="Rodrigo-Torres L."/>
            <person name="Arahal R. D."/>
            <person name="Lucena T."/>
        </authorList>
    </citation>
    <scope>NUCLEOTIDE SEQUENCE [LARGE SCALE GENOMIC DNA]</scope>
    <source>
        <strain evidence="3">CECT 8899</strain>
    </source>
</reference>
<organism evidence="2 3">
    <name type="scientific">Flavimaricola marinus</name>
    <dbReference type="NCBI Taxonomy" id="1819565"/>
    <lineage>
        <taxon>Bacteria</taxon>
        <taxon>Pseudomonadati</taxon>
        <taxon>Pseudomonadota</taxon>
        <taxon>Alphaproteobacteria</taxon>
        <taxon>Rhodobacterales</taxon>
        <taxon>Paracoccaceae</taxon>
        <taxon>Flavimaricola</taxon>
    </lineage>
</organism>
<gene>
    <name evidence="2" type="ORF">LOM8899_02206</name>
</gene>
<dbReference type="InterPro" id="IPR025375">
    <property type="entry name" value="DUF4365"/>
</dbReference>
<dbReference type="Proteomes" id="UP000201613">
    <property type="component" value="Unassembled WGS sequence"/>
</dbReference>
<evidence type="ECO:0000313" key="3">
    <source>
        <dbReference type="Proteomes" id="UP000201613"/>
    </source>
</evidence>
<proteinExistence type="predicted"/>
<dbReference type="OrthoDB" id="789223at2"/>
<name>A0A238LEL9_9RHOB</name>
<sequence>MAKKISRSDAIGEQGIAHIRKIVAAMEYLFYETGGVEAGIDGSIEIRDPATGEVANQIVQFQSKATRNPLPGKSELSFSWPCNENDIDYWTFGTAPVVLIVVDVKNDKAYWKDMRAWFGDPQNRATRKVVFDKSADLFNADAASALREVAQTARPGSYYSAPRQSEWLTPNLLRVSALAKTIFWAPTDAKSVREFWGRVQEHVRYPPGETILRGGAALSFHDLDTHPWREACDTGAMEEFDVSEWSHSDDPDRERDFVALLNCAMKEMVRREMSYDRRHYSLYFRPNPGGRERKITYFAEAKKADRSVAKPYRTKDGQVKFWRHSAFQWQFIRIGEEWYVQITPTYHFTRNGREKDKFGGEHLAKIKRMEWNNDVRGQFGMWRAYLATDTQTDMFSDAYPFLSFAPVEKLAADFGVPDELWKPVRETPADIEGLLI</sequence>
<evidence type="ECO:0000259" key="1">
    <source>
        <dbReference type="Pfam" id="PF14280"/>
    </source>
</evidence>
<accession>A0A238LEL9</accession>
<dbReference type="RefSeq" id="WP_093992232.1">
    <property type="nucleotide sequence ID" value="NZ_FXZK01000003.1"/>
</dbReference>
<dbReference type="EMBL" id="FXZK01000003">
    <property type="protein sequence ID" value="SMY08058.1"/>
    <property type="molecule type" value="Genomic_DNA"/>
</dbReference>
<dbReference type="Pfam" id="PF14280">
    <property type="entry name" value="DUF4365"/>
    <property type="match status" value="1"/>
</dbReference>
<dbReference type="AlphaFoldDB" id="A0A238LEL9"/>